<evidence type="ECO:0000313" key="1">
    <source>
        <dbReference type="EnsemblPlants" id="ONIVA07G16510.1"/>
    </source>
</evidence>
<reference evidence="1" key="1">
    <citation type="submission" date="2015-04" db="UniProtKB">
        <authorList>
            <consortium name="EnsemblPlants"/>
        </authorList>
    </citation>
    <scope>IDENTIFICATION</scope>
    <source>
        <strain evidence="1">SL10</strain>
    </source>
</reference>
<dbReference type="HOGENOM" id="CLU_2472898_0_0_1"/>
<accession>A0A0E0I259</accession>
<evidence type="ECO:0000313" key="2">
    <source>
        <dbReference type="Proteomes" id="UP000006591"/>
    </source>
</evidence>
<protein>
    <submittedName>
        <fullName evidence="1">Uncharacterized protein</fullName>
    </submittedName>
</protein>
<name>A0A0E0I259_ORYNI</name>
<sequence length="88" mass="10071">MRWWATSRSRVLPYQVSYSKLPILLQQHKASTTIKGCITYFRPSGGDQDGDIYEKGLGPHKLPFEISILLRGVLLLWPELLRCGLMPK</sequence>
<dbReference type="Proteomes" id="UP000006591">
    <property type="component" value="Chromosome 7"/>
</dbReference>
<dbReference type="Gramene" id="ONIVA07G16510.1">
    <property type="protein sequence ID" value="ONIVA07G16510.1"/>
    <property type="gene ID" value="ONIVA07G16510"/>
</dbReference>
<dbReference type="AlphaFoldDB" id="A0A0E0I259"/>
<proteinExistence type="predicted"/>
<keyword evidence="2" id="KW-1185">Reference proteome</keyword>
<reference evidence="1" key="2">
    <citation type="submission" date="2018-04" db="EMBL/GenBank/DDBJ databases">
        <title>OnivRS2 (Oryza nivara Reference Sequence Version 2).</title>
        <authorList>
            <person name="Zhang J."/>
            <person name="Kudrna D."/>
            <person name="Lee S."/>
            <person name="Talag J."/>
            <person name="Rajasekar S."/>
            <person name="Welchert J."/>
            <person name="Hsing Y.-I."/>
            <person name="Wing R.A."/>
        </authorList>
    </citation>
    <scope>NUCLEOTIDE SEQUENCE [LARGE SCALE GENOMIC DNA]</scope>
    <source>
        <strain evidence="1">SL10</strain>
    </source>
</reference>
<dbReference type="EnsemblPlants" id="ONIVA07G16510.1">
    <property type="protein sequence ID" value="ONIVA07G16510.1"/>
    <property type="gene ID" value="ONIVA07G16510"/>
</dbReference>
<organism evidence="1">
    <name type="scientific">Oryza nivara</name>
    <name type="common">Indian wild rice</name>
    <name type="synonym">Oryza sativa f. spontanea</name>
    <dbReference type="NCBI Taxonomy" id="4536"/>
    <lineage>
        <taxon>Eukaryota</taxon>
        <taxon>Viridiplantae</taxon>
        <taxon>Streptophyta</taxon>
        <taxon>Embryophyta</taxon>
        <taxon>Tracheophyta</taxon>
        <taxon>Spermatophyta</taxon>
        <taxon>Magnoliopsida</taxon>
        <taxon>Liliopsida</taxon>
        <taxon>Poales</taxon>
        <taxon>Poaceae</taxon>
        <taxon>BOP clade</taxon>
        <taxon>Oryzoideae</taxon>
        <taxon>Oryzeae</taxon>
        <taxon>Oryzinae</taxon>
        <taxon>Oryza</taxon>
    </lineage>
</organism>